<gene>
    <name evidence="1" type="ORF">TCMB3V08_LOCUS5214</name>
</gene>
<reference evidence="1" key="1">
    <citation type="submission" date="2020-11" db="EMBL/GenBank/DDBJ databases">
        <authorList>
            <person name="Tran Van P."/>
        </authorList>
    </citation>
    <scope>NUCLEOTIDE SEQUENCE</scope>
</reference>
<organism evidence="1">
    <name type="scientific">Timema californicum</name>
    <name type="common">California timema</name>
    <name type="synonym">Walking stick</name>
    <dbReference type="NCBI Taxonomy" id="61474"/>
    <lineage>
        <taxon>Eukaryota</taxon>
        <taxon>Metazoa</taxon>
        <taxon>Ecdysozoa</taxon>
        <taxon>Arthropoda</taxon>
        <taxon>Hexapoda</taxon>
        <taxon>Insecta</taxon>
        <taxon>Pterygota</taxon>
        <taxon>Neoptera</taxon>
        <taxon>Polyneoptera</taxon>
        <taxon>Phasmatodea</taxon>
        <taxon>Timematodea</taxon>
        <taxon>Timematoidea</taxon>
        <taxon>Timematidae</taxon>
        <taxon>Timema</taxon>
    </lineage>
</organism>
<sequence>MERFRPHQKQCRQNGGGTVLFNYIALDRSEFLDQLKTALSQLIRLESTFQKPLDGQSPPLLFLYLMIYSRASRKFPPKSLDQQFQWEGVCVHTALKEVRAQTQCRDAGRALWSPVAVDSKEQAK</sequence>
<proteinExistence type="predicted"/>
<name>A0A7R9J4G3_TIMCA</name>
<protein>
    <submittedName>
        <fullName evidence="1">(California timema) hypothetical protein</fullName>
    </submittedName>
</protein>
<dbReference type="AlphaFoldDB" id="A0A7R9J4G3"/>
<accession>A0A7R9J4G3</accession>
<dbReference type="EMBL" id="OE181111">
    <property type="protein sequence ID" value="CAD7572568.1"/>
    <property type="molecule type" value="Genomic_DNA"/>
</dbReference>
<evidence type="ECO:0000313" key="1">
    <source>
        <dbReference type="EMBL" id="CAD7572568.1"/>
    </source>
</evidence>